<gene>
    <name evidence="1" type="ORF">IC610_07640</name>
</gene>
<dbReference type="Pfam" id="PF19268">
    <property type="entry name" value="CIS_TMP"/>
    <property type="match status" value="1"/>
</dbReference>
<keyword evidence="2" id="KW-1185">Reference proteome</keyword>
<dbReference type="EMBL" id="JACYFS010000001">
    <property type="protein sequence ID" value="MBD8082296.1"/>
    <property type="molecule type" value="Genomic_DNA"/>
</dbReference>
<organism evidence="1 2">
    <name type="scientific">Chryseobacterium caseinilyticum</name>
    <dbReference type="NCBI Taxonomy" id="2771428"/>
    <lineage>
        <taxon>Bacteria</taxon>
        <taxon>Pseudomonadati</taxon>
        <taxon>Bacteroidota</taxon>
        <taxon>Flavobacteriia</taxon>
        <taxon>Flavobacteriales</taxon>
        <taxon>Weeksellaceae</taxon>
        <taxon>Chryseobacterium group</taxon>
        <taxon>Chryseobacterium</taxon>
    </lineage>
</organism>
<accession>A0ABR8ZAN8</accession>
<dbReference type="RefSeq" id="WP_191736012.1">
    <property type="nucleotide sequence ID" value="NZ_JACYFS010000001.1"/>
</dbReference>
<evidence type="ECO:0000313" key="2">
    <source>
        <dbReference type="Proteomes" id="UP000637299"/>
    </source>
</evidence>
<dbReference type="InterPro" id="IPR045538">
    <property type="entry name" value="CIS_TMP"/>
</dbReference>
<name>A0ABR8ZAN8_9FLAO</name>
<protein>
    <submittedName>
        <fullName evidence="1">Uncharacterized protein</fullName>
    </submittedName>
</protein>
<sequence>MHQIRQHIIDMNCSSESFGNEVNANLSSVLEKEFYPKLEMILNRYSEENQIWLIDNLEIEISEISEKYWKEEIVNKSLEHIENFLRLNKLENSRSENSDKKSNSGKLSIGNYAENLLMEFLKSGRIVENSKFTDINSVIVEIKISEIFYYKILEIFKDQNQTILRWIYSVPIDFRNELYQFMNVQNKYSDIENVLKINNYEEKRRFSELMMLISLNEIIISENVFEFLNQSAKKYWNLEKTEILEFLNSKQVLTEKELNFIEKWKNNLESESKNFEIKENKTQKEEFIYVENSGLTILHPFFTSLFEQLNLTDKNEWKCETESHKAVLLMHFLVYGDEIFEEDKMVLNKNLCGLPSDEVINVNIPLNDEEKEACKDLLKAVIQHWSVMNKSSIQALRETFLQRNGKLEFKNENLELWIEVKGVDILLDQIPWGISTIKTPWMEHILFCHWNH</sequence>
<dbReference type="Proteomes" id="UP000637299">
    <property type="component" value="Unassembled WGS sequence"/>
</dbReference>
<comment type="caution">
    <text evidence="1">The sequence shown here is derived from an EMBL/GenBank/DDBJ whole genome shotgun (WGS) entry which is preliminary data.</text>
</comment>
<proteinExistence type="predicted"/>
<evidence type="ECO:0000313" key="1">
    <source>
        <dbReference type="EMBL" id="MBD8082296.1"/>
    </source>
</evidence>
<reference evidence="1 2" key="1">
    <citation type="submission" date="2020-09" db="EMBL/GenBank/DDBJ databases">
        <title>Genome seq and assembly of Chryseobacterium sp.</title>
        <authorList>
            <person name="Chhetri G."/>
        </authorList>
    </citation>
    <scope>NUCLEOTIDE SEQUENCE [LARGE SCALE GENOMIC DNA]</scope>
    <source>
        <strain evidence="1 2">GCR10</strain>
    </source>
</reference>